<gene>
    <name evidence="2" type="ORF">H5410_064045</name>
</gene>
<evidence type="ECO:0000313" key="2">
    <source>
        <dbReference type="EMBL" id="KAG5569001.1"/>
    </source>
</evidence>
<evidence type="ECO:0000256" key="1">
    <source>
        <dbReference type="SAM" id="MobiDB-lite"/>
    </source>
</evidence>
<evidence type="ECO:0000313" key="3">
    <source>
        <dbReference type="Proteomes" id="UP000824120"/>
    </source>
</evidence>
<dbReference type="OrthoDB" id="4384180at2759"/>
<organism evidence="2 3">
    <name type="scientific">Solanum commersonii</name>
    <name type="common">Commerson's wild potato</name>
    <name type="synonym">Commerson's nightshade</name>
    <dbReference type="NCBI Taxonomy" id="4109"/>
    <lineage>
        <taxon>Eukaryota</taxon>
        <taxon>Viridiplantae</taxon>
        <taxon>Streptophyta</taxon>
        <taxon>Embryophyta</taxon>
        <taxon>Tracheophyta</taxon>
        <taxon>Spermatophyta</taxon>
        <taxon>Magnoliopsida</taxon>
        <taxon>eudicotyledons</taxon>
        <taxon>Gunneridae</taxon>
        <taxon>Pentapetalae</taxon>
        <taxon>asterids</taxon>
        <taxon>lamiids</taxon>
        <taxon>Solanales</taxon>
        <taxon>Solanaceae</taxon>
        <taxon>Solanoideae</taxon>
        <taxon>Solaneae</taxon>
        <taxon>Solanum</taxon>
    </lineage>
</organism>
<proteinExistence type="predicted"/>
<sequence>MSTTGAGRHSSSGFSLQRERTDTTTWCLPAGTLPPAEPIPVVGRLLNVKDNSSRGSRRRLRSPNAAANRHAPFRNFNPDSNRLTHVGAAHMNLSPLRPSKFSFEYLLLPPRSVDPTGRLPPQARAFKVLQATAALSYSSGLALAPTPGRSALTPSIFAS</sequence>
<protein>
    <submittedName>
        <fullName evidence="2">Uncharacterized protein</fullName>
    </submittedName>
</protein>
<feature type="region of interest" description="Disordered" evidence="1">
    <location>
        <begin position="48"/>
        <end position="74"/>
    </location>
</feature>
<dbReference type="AlphaFoldDB" id="A0A9J5W0Q9"/>
<keyword evidence="3" id="KW-1185">Reference proteome</keyword>
<feature type="compositionally biased region" description="Polar residues" evidence="1">
    <location>
        <begin position="1"/>
        <end position="15"/>
    </location>
</feature>
<dbReference type="EMBL" id="JACXVP010000019">
    <property type="protein sequence ID" value="KAG5569001.1"/>
    <property type="molecule type" value="Genomic_DNA"/>
</dbReference>
<comment type="caution">
    <text evidence="2">The sequence shown here is derived from an EMBL/GenBank/DDBJ whole genome shotgun (WGS) entry which is preliminary data.</text>
</comment>
<name>A0A9J5W0Q9_SOLCO</name>
<dbReference type="Proteomes" id="UP000824120">
    <property type="component" value="Unassembled WGS sequence"/>
</dbReference>
<reference evidence="2" key="1">
    <citation type="submission" date="2020-09" db="EMBL/GenBank/DDBJ databases">
        <title>De no assembly of potato wild relative species, Solanum commersonii.</title>
        <authorList>
            <person name="Cho K."/>
        </authorList>
    </citation>
    <scope>NUCLEOTIDE SEQUENCE</scope>
    <source>
        <strain evidence="2">LZ3.2</strain>
        <tissue evidence="2">Leaf</tissue>
    </source>
</reference>
<feature type="region of interest" description="Disordered" evidence="1">
    <location>
        <begin position="1"/>
        <end position="21"/>
    </location>
</feature>
<accession>A0A9J5W0Q9</accession>